<reference evidence="1" key="1">
    <citation type="journal article" date="2022" name="Int. J. Mol. Sci.">
        <title>Draft Genome of Tanacetum Coccineum: Genomic Comparison of Closely Related Tanacetum-Family Plants.</title>
        <authorList>
            <person name="Yamashiro T."/>
            <person name="Shiraishi A."/>
            <person name="Nakayama K."/>
            <person name="Satake H."/>
        </authorList>
    </citation>
    <scope>NUCLEOTIDE SEQUENCE</scope>
</reference>
<name>A0ABQ5CMG4_9ASTR</name>
<reference evidence="1" key="2">
    <citation type="submission" date="2022-01" db="EMBL/GenBank/DDBJ databases">
        <authorList>
            <person name="Yamashiro T."/>
            <person name="Shiraishi A."/>
            <person name="Satake H."/>
            <person name="Nakayama K."/>
        </authorList>
    </citation>
    <scope>NUCLEOTIDE SEQUENCE</scope>
</reference>
<proteinExistence type="predicted"/>
<organism evidence="1 2">
    <name type="scientific">Tanacetum coccineum</name>
    <dbReference type="NCBI Taxonomy" id="301880"/>
    <lineage>
        <taxon>Eukaryota</taxon>
        <taxon>Viridiplantae</taxon>
        <taxon>Streptophyta</taxon>
        <taxon>Embryophyta</taxon>
        <taxon>Tracheophyta</taxon>
        <taxon>Spermatophyta</taxon>
        <taxon>Magnoliopsida</taxon>
        <taxon>eudicotyledons</taxon>
        <taxon>Gunneridae</taxon>
        <taxon>Pentapetalae</taxon>
        <taxon>asterids</taxon>
        <taxon>campanulids</taxon>
        <taxon>Asterales</taxon>
        <taxon>Asteraceae</taxon>
        <taxon>Asteroideae</taxon>
        <taxon>Anthemideae</taxon>
        <taxon>Anthemidinae</taxon>
        <taxon>Tanacetum</taxon>
    </lineage>
</organism>
<protein>
    <submittedName>
        <fullName evidence="1">Uncharacterized protein</fullName>
    </submittedName>
</protein>
<dbReference type="Proteomes" id="UP001151760">
    <property type="component" value="Unassembled WGS sequence"/>
</dbReference>
<gene>
    <name evidence="1" type="ORF">Tco_0908164</name>
</gene>
<evidence type="ECO:0000313" key="2">
    <source>
        <dbReference type="Proteomes" id="UP001151760"/>
    </source>
</evidence>
<accession>A0ABQ5CMG4</accession>
<dbReference type="EMBL" id="BQNB010014416">
    <property type="protein sequence ID" value="GJT27889.1"/>
    <property type="molecule type" value="Genomic_DNA"/>
</dbReference>
<sequence>MAAGSKDSLPPMLDLEDILSVAVHRNKLYFKAEKEAIFFLLTGIGDEIYSTVDACNTANEMWTAIERLQQGESLNVQDVKTNLFWEFGKFTSRDGESMESYYSWFYKLMMSDKGTNIESYNNASECSISSTASTRMVKDMQRIWALLAKVFQEAYKTSPTTNQNACELLQTPDKTEDSYQGYYNDTVRASLGIQRTMTVVGTRESVGRMQEAKRVIKGRLGITRKDDMMDGIGAHYSFKAKDSERTKLDETGRAGEADLVNRDSLFLITLQNKQNELEKYIAFNDRTIDYDILQTKLNETLGLLARKDIDIRTSNVNAVCAECGKCVFNSNHDACVSRYLNVMNARTKKPNVVPYMKPKELLKELYENTNKAWKWWIEKKCPSEYKWTQTTPSRPSLKWKPTGRIFSNVRFRWIPTGKLFNSCTSKVESEPTHGSNVDIHHIHACKQTLGLSAGTLFNGQKQQRINLNADALYNEKQENLRVWPRSSMFKRRLIAADQASVFMEMTSVHISSGLVLHQMTSDHNRSELRNSDHKQ</sequence>
<evidence type="ECO:0000313" key="1">
    <source>
        <dbReference type="EMBL" id="GJT27889.1"/>
    </source>
</evidence>
<comment type="caution">
    <text evidence="1">The sequence shown here is derived from an EMBL/GenBank/DDBJ whole genome shotgun (WGS) entry which is preliminary data.</text>
</comment>
<keyword evidence="2" id="KW-1185">Reference proteome</keyword>